<dbReference type="InterPro" id="IPR036093">
    <property type="entry name" value="NAC_dom_sf"/>
</dbReference>
<dbReference type="OMA" id="EWIIHEY"/>
<dbReference type="FunFam" id="2.170.150.80:FF:000002">
    <property type="entry name" value="Nac domain-containing protein 86"/>
    <property type="match status" value="1"/>
</dbReference>
<feature type="non-terminal residue" evidence="8">
    <location>
        <position position="1"/>
    </location>
</feature>
<dbReference type="AlphaFoldDB" id="D8QTJ0"/>
<dbReference type="KEGG" id="smo:SELMODRAFT_68150"/>
<keyword evidence="9" id="KW-1185">Reference proteome</keyword>
<feature type="domain" description="NAC" evidence="6">
    <location>
        <begin position="1"/>
        <end position="129"/>
    </location>
</feature>
<keyword evidence="5" id="KW-0539">Nucleus</keyword>
<dbReference type="InterPro" id="IPR003441">
    <property type="entry name" value="NAC-dom"/>
</dbReference>
<keyword evidence="2" id="KW-0805">Transcription regulation</keyword>
<evidence type="ECO:0000313" key="7">
    <source>
        <dbReference type="EMBL" id="EFJ17971.1"/>
    </source>
</evidence>
<dbReference type="PANTHER" id="PTHR31744:SF210">
    <property type="entry name" value="NAC DOMAIN-CONTAINING PROTEIN 86-LIKE"/>
    <property type="match status" value="1"/>
</dbReference>
<dbReference type="KEGG" id="smo:SELMODRAFT_58190"/>
<dbReference type="GO" id="GO:0005634">
    <property type="term" value="C:nucleus"/>
    <property type="evidence" value="ECO:0007669"/>
    <property type="project" value="UniProtKB-SubCell"/>
</dbReference>
<dbReference type="GO" id="GO:0003677">
    <property type="term" value="F:DNA binding"/>
    <property type="evidence" value="ECO:0007669"/>
    <property type="project" value="UniProtKB-KW"/>
</dbReference>
<evidence type="ECO:0000256" key="1">
    <source>
        <dbReference type="ARBA" id="ARBA00004123"/>
    </source>
</evidence>
<dbReference type="PROSITE" id="PS51005">
    <property type="entry name" value="NAC"/>
    <property type="match status" value="1"/>
</dbReference>
<keyword evidence="4" id="KW-0804">Transcription</keyword>
<organism evidence="9">
    <name type="scientific">Selaginella moellendorffii</name>
    <name type="common">Spikemoss</name>
    <dbReference type="NCBI Taxonomy" id="88036"/>
    <lineage>
        <taxon>Eukaryota</taxon>
        <taxon>Viridiplantae</taxon>
        <taxon>Streptophyta</taxon>
        <taxon>Embryophyta</taxon>
        <taxon>Tracheophyta</taxon>
        <taxon>Lycopodiopsida</taxon>
        <taxon>Selaginellales</taxon>
        <taxon>Selaginellaceae</taxon>
        <taxon>Selaginella</taxon>
    </lineage>
</organism>
<comment type="subcellular location">
    <subcellularLocation>
        <location evidence="1">Nucleus</location>
    </subcellularLocation>
</comment>
<dbReference type="EMBL" id="GL377611">
    <property type="protein sequence ID" value="EFJ17971.1"/>
    <property type="molecule type" value="Genomic_DNA"/>
</dbReference>
<evidence type="ECO:0000256" key="5">
    <source>
        <dbReference type="ARBA" id="ARBA00023242"/>
    </source>
</evidence>
<dbReference type="eggNOG" id="ENOG502QV39">
    <property type="taxonomic scope" value="Eukaryota"/>
</dbReference>
<reference evidence="8 9" key="1">
    <citation type="journal article" date="2011" name="Science">
        <title>The Selaginella genome identifies genetic changes associated with the evolution of vascular plants.</title>
        <authorList>
            <person name="Banks J.A."/>
            <person name="Nishiyama T."/>
            <person name="Hasebe M."/>
            <person name="Bowman J.L."/>
            <person name="Gribskov M."/>
            <person name="dePamphilis C."/>
            <person name="Albert V.A."/>
            <person name="Aono N."/>
            <person name="Aoyama T."/>
            <person name="Ambrose B.A."/>
            <person name="Ashton N.W."/>
            <person name="Axtell M.J."/>
            <person name="Barker E."/>
            <person name="Barker M.S."/>
            <person name="Bennetzen J.L."/>
            <person name="Bonawitz N.D."/>
            <person name="Chapple C."/>
            <person name="Cheng C."/>
            <person name="Correa L.G."/>
            <person name="Dacre M."/>
            <person name="DeBarry J."/>
            <person name="Dreyer I."/>
            <person name="Elias M."/>
            <person name="Engstrom E.M."/>
            <person name="Estelle M."/>
            <person name="Feng L."/>
            <person name="Finet C."/>
            <person name="Floyd S.K."/>
            <person name="Frommer W.B."/>
            <person name="Fujita T."/>
            <person name="Gramzow L."/>
            <person name="Gutensohn M."/>
            <person name="Harholt J."/>
            <person name="Hattori M."/>
            <person name="Heyl A."/>
            <person name="Hirai T."/>
            <person name="Hiwatashi Y."/>
            <person name="Ishikawa M."/>
            <person name="Iwata M."/>
            <person name="Karol K.G."/>
            <person name="Koehler B."/>
            <person name="Kolukisaoglu U."/>
            <person name="Kubo M."/>
            <person name="Kurata T."/>
            <person name="Lalonde S."/>
            <person name="Li K."/>
            <person name="Li Y."/>
            <person name="Litt A."/>
            <person name="Lyons E."/>
            <person name="Manning G."/>
            <person name="Maruyama T."/>
            <person name="Michael T.P."/>
            <person name="Mikami K."/>
            <person name="Miyazaki S."/>
            <person name="Morinaga S."/>
            <person name="Murata T."/>
            <person name="Mueller-Roeber B."/>
            <person name="Nelson D.R."/>
            <person name="Obara M."/>
            <person name="Oguri Y."/>
            <person name="Olmstead R.G."/>
            <person name="Onodera N."/>
            <person name="Petersen B.L."/>
            <person name="Pils B."/>
            <person name="Prigge M."/>
            <person name="Rensing S.A."/>
            <person name="Riano-Pachon D.M."/>
            <person name="Roberts A.W."/>
            <person name="Sato Y."/>
            <person name="Scheller H.V."/>
            <person name="Schulz B."/>
            <person name="Schulz C."/>
            <person name="Shakirov E.V."/>
            <person name="Shibagaki N."/>
            <person name="Shinohara N."/>
            <person name="Shippen D.E."/>
            <person name="Soerensen I."/>
            <person name="Sotooka R."/>
            <person name="Sugimoto N."/>
            <person name="Sugita M."/>
            <person name="Sumikawa N."/>
            <person name="Tanurdzic M."/>
            <person name="Theissen G."/>
            <person name="Ulvskov P."/>
            <person name="Wakazuki S."/>
            <person name="Weng J.K."/>
            <person name="Willats W.W."/>
            <person name="Wipf D."/>
            <person name="Wolf P.G."/>
            <person name="Yang L."/>
            <person name="Zimmer A.D."/>
            <person name="Zhu Q."/>
            <person name="Mitros T."/>
            <person name="Hellsten U."/>
            <person name="Loque D."/>
            <person name="Otillar R."/>
            <person name="Salamov A."/>
            <person name="Schmutz J."/>
            <person name="Shapiro H."/>
            <person name="Lindquist E."/>
            <person name="Lucas S."/>
            <person name="Rokhsar D."/>
            <person name="Grigoriev I.V."/>
        </authorList>
    </citation>
    <scope>NUCLEOTIDE SEQUENCE [LARGE SCALE GENOMIC DNA]</scope>
</reference>
<dbReference type="HOGENOM" id="CLU_035664_11_1_1"/>
<evidence type="ECO:0000313" key="8">
    <source>
        <dbReference type="EMBL" id="EFJ37124.1"/>
    </source>
</evidence>
<evidence type="ECO:0000256" key="2">
    <source>
        <dbReference type="ARBA" id="ARBA00023015"/>
    </source>
</evidence>
<evidence type="ECO:0000313" key="9">
    <source>
        <dbReference type="Proteomes" id="UP000001514"/>
    </source>
</evidence>
<protein>
    <recommendedName>
        <fullName evidence="6">NAC domain-containing protein</fullName>
    </recommendedName>
</protein>
<accession>D8QTJ0</accession>
<dbReference type="FunCoup" id="D8QTJ0">
    <property type="interactions" value="91"/>
</dbReference>
<gene>
    <name evidence="7" type="ORF">SELMODRAFT_58190</name>
    <name evidence="8" type="ORF">SELMODRAFT_68150</name>
</gene>
<evidence type="ECO:0000259" key="6">
    <source>
        <dbReference type="PROSITE" id="PS51005"/>
    </source>
</evidence>
<feature type="non-terminal residue" evidence="8">
    <location>
        <position position="129"/>
    </location>
</feature>
<dbReference type="Gramene" id="EFJ37124">
    <property type="protein sequence ID" value="EFJ37124"/>
    <property type="gene ID" value="SELMODRAFT_68150"/>
</dbReference>
<dbReference type="SUPFAM" id="SSF101941">
    <property type="entry name" value="NAC domain"/>
    <property type="match status" value="1"/>
</dbReference>
<dbReference type="Gene3D" id="2.170.150.80">
    <property type="entry name" value="NAC domain"/>
    <property type="match status" value="1"/>
</dbReference>
<dbReference type="EMBL" id="GL377566">
    <property type="protein sequence ID" value="EFJ37124.1"/>
    <property type="molecule type" value="Genomic_DNA"/>
</dbReference>
<sequence length="129" mass="15159">PPGFRFRPTDQELVGFYLARKVSGRSIQANIIAEVDLYKCEPWDLPGKSYVTDVEWYFFSPRDRKYPNGWRTNRATEAGYWKATGKDRTVRSGSRDIGMKKTLVFYTGRAPHGQRTDWIMHEYRLDEDD</sequence>
<dbReference type="STRING" id="88036.D8QTJ0"/>
<evidence type="ECO:0000256" key="4">
    <source>
        <dbReference type="ARBA" id="ARBA00023163"/>
    </source>
</evidence>
<dbReference type="InParanoid" id="D8QTJ0"/>
<dbReference type="GO" id="GO:0006355">
    <property type="term" value="P:regulation of DNA-templated transcription"/>
    <property type="evidence" value="ECO:0007669"/>
    <property type="project" value="InterPro"/>
</dbReference>
<proteinExistence type="predicted"/>
<dbReference type="Gramene" id="EFJ17971">
    <property type="protein sequence ID" value="EFJ17971"/>
    <property type="gene ID" value="SELMODRAFT_58190"/>
</dbReference>
<name>D8QTJ0_SELML</name>
<dbReference type="Pfam" id="PF02365">
    <property type="entry name" value="NAM"/>
    <property type="match status" value="1"/>
</dbReference>
<evidence type="ECO:0000256" key="3">
    <source>
        <dbReference type="ARBA" id="ARBA00023125"/>
    </source>
</evidence>
<keyword evidence="3" id="KW-0238">DNA-binding</keyword>
<dbReference type="OrthoDB" id="1922833at2759"/>
<dbReference type="PANTHER" id="PTHR31744">
    <property type="entry name" value="PROTEIN CUP-SHAPED COTYLEDON 2-RELATED"/>
    <property type="match status" value="1"/>
</dbReference>
<dbReference type="Proteomes" id="UP000001514">
    <property type="component" value="Unassembled WGS sequence"/>
</dbReference>